<comment type="caution">
    <text evidence="1">The sequence shown here is derived from an EMBL/GenBank/DDBJ whole genome shotgun (WGS) entry which is preliminary data.</text>
</comment>
<keyword evidence="2" id="KW-1185">Reference proteome</keyword>
<protein>
    <recommendedName>
        <fullName evidence="3">Secreted protein</fullName>
    </recommendedName>
</protein>
<dbReference type="Proteomes" id="UP001189429">
    <property type="component" value="Unassembled WGS sequence"/>
</dbReference>
<evidence type="ECO:0008006" key="3">
    <source>
        <dbReference type="Google" id="ProtNLM"/>
    </source>
</evidence>
<proteinExistence type="predicted"/>
<sequence>MRCRFGLEALLPVHVRQCIWAFSPVDATCSLLKDDPRRRLMFCAFPDVPLFLRTRRGFFHFVLLLFAWSAGEVCVSGSDGSGRHESMCSFRSANELVQTFKVPDSSYMSSAYD</sequence>
<gene>
    <name evidence="1" type="ORF">PCOR1329_LOCUS42837</name>
</gene>
<accession>A0ABN9TW18</accession>
<reference evidence="1" key="1">
    <citation type="submission" date="2023-10" db="EMBL/GenBank/DDBJ databases">
        <authorList>
            <person name="Chen Y."/>
            <person name="Shah S."/>
            <person name="Dougan E. K."/>
            <person name="Thang M."/>
            <person name="Chan C."/>
        </authorList>
    </citation>
    <scope>NUCLEOTIDE SEQUENCE [LARGE SCALE GENOMIC DNA]</scope>
</reference>
<evidence type="ECO:0000313" key="1">
    <source>
        <dbReference type="EMBL" id="CAK0850421.1"/>
    </source>
</evidence>
<dbReference type="EMBL" id="CAUYUJ010015148">
    <property type="protein sequence ID" value="CAK0850421.1"/>
    <property type="molecule type" value="Genomic_DNA"/>
</dbReference>
<organism evidence="1 2">
    <name type="scientific">Prorocentrum cordatum</name>
    <dbReference type="NCBI Taxonomy" id="2364126"/>
    <lineage>
        <taxon>Eukaryota</taxon>
        <taxon>Sar</taxon>
        <taxon>Alveolata</taxon>
        <taxon>Dinophyceae</taxon>
        <taxon>Prorocentrales</taxon>
        <taxon>Prorocentraceae</taxon>
        <taxon>Prorocentrum</taxon>
    </lineage>
</organism>
<name>A0ABN9TW18_9DINO</name>
<evidence type="ECO:0000313" key="2">
    <source>
        <dbReference type="Proteomes" id="UP001189429"/>
    </source>
</evidence>